<sequence>MLHRSLCSLLVFGVLALVAAHAFDIPIQFNTVRIVALIVLAGGSLAIVDTSRAWLLRLPVTTRFAPPIRYGYPGWRSILQSQLVGGGFLFLFGALLFVL</sequence>
<keyword evidence="1" id="KW-0472">Membrane</keyword>
<evidence type="ECO:0000313" key="2">
    <source>
        <dbReference type="EMBL" id="QRO77578.1"/>
    </source>
</evidence>
<dbReference type="EMBL" id="CP069482">
    <property type="protein sequence ID" value="QRO77578.1"/>
    <property type="molecule type" value="Genomic_DNA"/>
</dbReference>
<organism evidence="2 3">
    <name type="scientific">Burkholderia dolosa</name>
    <dbReference type="NCBI Taxonomy" id="152500"/>
    <lineage>
        <taxon>Bacteria</taxon>
        <taxon>Pseudomonadati</taxon>
        <taxon>Pseudomonadota</taxon>
        <taxon>Betaproteobacteria</taxon>
        <taxon>Burkholderiales</taxon>
        <taxon>Burkholderiaceae</taxon>
        <taxon>Burkholderia</taxon>
        <taxon>Burkholderia cepacia complex</taxon>
    </lineage>
</organism>
<gene>
    <name evidence="2" type="ORF">I6K02_01230</name>
</gene>
<accession>A0A892I5Z1</accession>
<feature type="transmembrane region" description="Helical" evidence="1">
    <location>
        <begin position="77"/>
        <end position="98"/>
    </location>
</feature>
<protein>
    <submittedName>
        <fullName evidence="2">Uncharacterized protein</fullName>
    </submittedName>
</protein>
<feature type="transmembrane region" description="Helical" evidence="1">
    <location>
        <begin position="32"/>
        <end position="56"/>
    </location>
</feature>
<keyword evidence="3" id="KW-1185">Reference proteome</keyword>
<keyword evidence="1" id="KW-0812">Transmembrane</keyword>
<dbReference type="AlphaFoldDB" id="A0A892I5Z1"/>
<dbReference type="RefSeq" id="WP_123806829.1">
    <property type="nucleotide sequence ID" value="NZ_CABVPR010000076.1"/>
</dbReference>
<dbReference type="Proteomes" id="UP000625568">
    <property type="component" value="Chromosome 1"/>
</dbReference>
<reference evidence="2 3" key="1">
    <citation type="submission" date="2021-02" db="EMBL/GenBank/DDBJ databases">
        <title>FDA dAtabase for Regulatory Grade micrObial Sequences (FDA-ARGOS): Supporting development and validation of Infectious Disease Dx tests.</title>
        <authorList>
            <person name="Minogue T."/>
            <person name="Wolcott M."/>
            <person name="Wasieloski L."/>
            <person name="Aguilar W."/>
            <person name="Moore D."/>
            <person name="Jaissle J."/>
            <person name="Tallon L."/>
            <person name="Sadzewicz L."/>
            <person name="Zhao X."/>
            <person name="Boylan J."/>
            <person name="Ott S."/>
            <person name="Bowen H."/>
            <person name="Vavikolanu K."/>
            <person name="Mehta A."/>
            <person name="Aluvathingal J."/>
            <person name="Nadendla S."/>
            <person name="Yan Y."/>
            <person name="Sichtig H."/>
        </authorList>
    </citation>
    <scope>NUCLEOTIDE SEQUENCE [LARGE SCALE GENOMIC DNA]</scope>
    <source>
        <strain evidence="2 3">FDAARGOS_1272</strain>
    </source>
</reference>
<evidence type="ECO:0000256" key="1">
    <source>
        <dbReference type="SAM" id="Phobius"/>
    </source>
</evidence>
<dbReference type="GeneID" id="93128409"/>
<keyword evidence="1" id="KW-1133">Transmembrane helix</keyword>
<proteinExistence type="predicted"/>
<name>A0A892I5Z1_9BURK</name>
<evidence type="ECO:0000313" key="3">
    <source>
        <dbReference type="Proteomes" id="UP000625568"/>
    </source>
</evidence>